<dbReference type="PANTHER" id="PTHR11815">
    <property type="entry name" value="SUCCINYL-COA SYNTHETASE BETA CHAIN"/>
    <property type="match status" value="1"/>
</dbReference>
<dbReference type="Gene3D" id="3.30.1490.20">
    <property type="entry name" value="ATP-grasp fold, A domain"/>
    <property type="match status" value="1"/>
</dbReference>
<comment type="similarity">
    <text evidence="1 10">Belongs to the succinate/malate CoA ligase beta subunit family.</text>
</comment>
<feature type="binding site" evidence="10">
    <location>
        <begin position="53"/>
        <end position="55"/>
    </location>
    <ligand>
        <name>ATP</name>
        <dbReference type="ChEBI" id="CHEBI:30616"/>
    </ligand>
</feature>
<evidence type="ECO:0000313" key="12">
    <source>
        <dbReference type="EMBL" id="MBN7798874.1"/>
    </source>
</evidence>
<dbReference type="NCBIfam" id="TIGR01016">
    <property type="entry name" value="sucCoAbeta"/>
    <property type="match status" value="1"/>
</dbReference>
<sequence>MNLHEYQGKQLFAEYGLPVSKGHAVDTPEAAVKAAEEIGGDMWVVKAQVHAGGRGKAGGVKLVKTTDEVREFAANWLGKNLVTYQTDENGQPVSKILVESCTDIAEELYLGAVVDRSTRRIVFMASTEGGVEIEKVAEETPEKILRATIDPLVGAQPYQGRELAFKLGLKGDQIKQFVKIFLGLAKLFEDKDLALIEINPLVITEEGNLHCLDAKLGVDGNAIYRQPQLAEMHDPSQEDEREAHAAAWELNYVALDGNIGCMVNGAGLAMGTMDIVKLHGGAPANFLDVGGGATKERVSEAFKIILSDDNVKAVLINIFGGIVRCDLIAEGVIGAVEEIGVKVPVVVRLEGNNAELGQKVLADSGLNIIAATSLTDAAQQAVKAAGGAA</sequence>
<comment type="subunit">
    <text evidence="10">Heterotetramer of two alpha and two beta subunits.</text>
</comment>
<feature type="binding site" evidence="10">
    <location>
        <position position="107"/>
    </location>
    <ligand>
        <name>ATP</name>
        <dbReference type="ChEBI" id="CHEBI:30616"/>
    </ligand>
</feature>
<dbReference type="AlphaFoldDB" id="A0A939DIG4"/>
<dbReference type="GO" id="GO:0000287">
    <property type="term" value="F:magnesium ion binding"/>
    <property type="evidence" value="ECO:0007669"/>
    <property type="project" value="UniProtKB-UniRule"/>
</dbReference>
<dbReference type="GO" id="GO:0042709">
    <property type="term" value="C:succinate-CoA ligase complex"/>
    <property type="evidence" value="ECO:0007669"/>
    <property type="project" value="TreeGrafter"/>
</dbReference>
<dbReference type="FunFam" id="3.30.470.20:FF:000002">
    <property type="entry name" value="Succinate--CoA ligase [ADP-forming] subunit beta"/>
    <property type="match status" value="1"/>
</dbReference>
<dbReference type="GO" id="GO:0004775">
    <property type="term" value="F:succinate-CoA ligase (ADP-forming) activity"/>
    <property type="evidence" value="ECO:0007669"/>
    <property type="project" value="UniProtKB-UniRule"/>
</dbReference>
<evidence type="ECO:0000256" key="6">
    <source>
        <dbReference type="ARBA" id="ARBA00022840"/>
    </source>
</evidence>
<dbReference type="RefSeq" id="WP_206562318.1">
    <property type="nucleotide sequence ID" value="NZ_JAFKCZ010000019.1"/>
</dbReference>
<comment type="catalytic activity">
    <reaction evidence="8">
        <text>succinate + ATP + CoA = succinyl-CoA + ADP + phosphate</text>
        <dbReference type="Rhea" id="RHEA:17661"/>
        <dbReference type="ChEBI" id="CHEBI:30031"/>
        <dbReference type="ChEBI" id="CHEBI:30616"/>
        <dbReference type="ChEBI" id="CHEBI:43474"/>
        <dbReference type="ChEBI" id="CHEBI:57287"/>
        <dbReference type="ChEBI" id="CHEBI:57292"/>
        <dbReference type="ChEBI" id="CHEBI:456216"/>
        <dbReference type="EC" id="6.2.1.5"/>
    </reaction>
    <physiologicalReaction direction="right-to-left" evidence="8">
        <dbReference type="Rhea" id="RHEA:17663"/>
    </physiologicalReaction>
</comment>
<dbReference type="PROSITE" id="PS01217">
    <property type="entry name" value="SUCCINYL_COA_LIG_3"/>
    <property type="match status" value="1"/>
</dbReference>
<dbReference type="PIRSF" id="PIRSF001554">
    <property type="entry name" value="SucCS_beta"/>
    <property type="match status" value="1"/>
</dbReference>
<keyword evidence="7 10" id="KW-0460">Magnesium</keyword>
<feature type="binding site" evidence="10">
    <location>
        <position position="213"/>
    </location>
    <ligand>
        <name>Mg(2+)</name>
        <dbReference type="ChEBI" id="CHEBI:18420"/>
    </ligand>
</feature>
<comment type="catalytic activity">
    <reaction evidence="9">
        <text>GTP + succinate + CoA = succinyl-CoA + GDP + phosphate</text>
        <dbReference type="Rhea" id="RHEA:22120"/>
        <dbReference type="ChEBI" id="CHEBI:30031"/>
        <dbReference type="ChEBI" id="CHEBI:37565"/>
        <dbReference type="ChEBI" id="CHEBI:43474"/>
        <dbReference type="ChEBI" id="CHEBI:57287"/>
        <dbReference type="ChEBI" id="CHEBI:57292"/>
        <dbReference type="ChEBI" id="CHEBI:58189"/>
    </reaction>
    <physiologicalReaction direction="right-to-left" evidence="9">
        <dbReference type="Rhea" id="RHEA:22122"/>
    </physiologicalReaction>
</comment>
<dbReference type="GO" id="GO:0005829">
    <property type="term" value="C:cytosol"/>
    <property type="evidence" value="ECO:0007669"/>
    <property type="project" value="TreeGrafter"/>
</dbReference>
<evidence type="ECO:0000256" key="2">
    <source>
        <dbReference type="ARBA" id="ARBA00022532"/>
    </source>
</evidence>
<feature type="binding site" evidence="10">
    <location>
        <position position="46"/>
    </location>
    <ligand>
        <name>ATP</name>
        <dbReference type="ChEBI" id="CHEBI:30616"/>
    </ligand>
</feature>
<comment type="caution">
    <text evidence="12">The sequence shown here is derived from an EMBL/GenBank/DDBJ whole genome shotgun (WGS) entry which is preliminary data.</text>
</comment>
<evidence type="ECO:0000256" key="7">
    <source>
        <dbReference type="ARBA" id="ARBA00022842"/>
    </source>
</evidence>
<keyword evidence="2 10" id="KW-0816">Tricarboxylic acid cycle</keyword>
<evidence type="ECO:0000256" key="8">
    <source>
        <dbReference type="ARBA" id="ARBA00050563"/>
    </source>
</evidence>
<dbReference type="InterPro" id="IPR017866">
    <property type="entry name" value="Succ-CoA_synthase_bsu_CS"/>
</dbReference>
<dbReference type="PANTHER" id="PTHR11815:SF10">
    <property type="entry name" value="SUCCINATE--COA LIGASE [GDP-FORMING] SUBUNIT BETA, MITOCHONDRIAL"/>
    <property type="match status" value="1"/>
</dbReference>
<evidence type="ECO:0000256" key="3">
    <source>
        <dbReference type="ARBA" id="ARBA00022598"/>
    </source>
</evidence>
<dbReference type="Pfam" id="PF08442">
    <property type="entry name" value="ATP-grasp_2"/>
    <property type="match status" value="1"/>
</dbReference>
<organism evidence="12 13">
    <name type="scientific">Parahaliea mediterranea</name>
    <dbReference type="NCBI Taxonomy" id="651086"/>
    <lineage>
        <taxon>Bacteria</taxon>
        <taxon>Pseudomonadati</taxon>
        <taxon>Pseudomonadota</taxon>
        <taxon>Gammaproteobacteria</taxon>
        <taxon>Cellvibrionales</taxon>
        <taxon>Halieaceae</taxon>
        <taxon>Parahaliea</taxon>
    </lineage>
</organism>
<keyword evidence="6 10" id="KW-0067">ATP-binding</keyword>
<dbReference type="Proteomes" id="UP000664303">
    <property type="component" value="Unassembled WGS sequence"/>
</dbReference>
<dbReference type="InterPro" id="IPR016102">
    <property type="entry name" value="Succinyl-CoA_synth-like"/>
</dbReference>
<keyword evidence="3 10" id="KW-0436">Ligase</keyword>
<dbReference type="EMBL" id="JAFKCZ010000019">
    <property type="protein sequence ID" value="MBN7798874.1"/>
    <property type="molecule type" value="Genomic_DNA"/>
</dbReference>
<evidence type="ECO:0000256" key="4">
    <source>
        <dbReference type="ARBA" id="ARBA00022723"/>
    </source>
</evidence>
<reference evidence="12" key="1">
    <citation type="submission" date="2021-02" db="EMBL/GenBank/DDBJ databases">
        <title>PHA producing bacteria isolated from coastal sediment in Guangdong, Shenzhen.</title>
        <authorList>
            <person name="Zheng W."/>
            <person name="Yu S."/>
            <person name="Huang Y."/>
        </authorList>
    </citation>
    <scope>NUCLEOTIDE SEQUENCE</scope>
    <source>
        <strain evidence="12">TN14-10</strain>
    </source>
</reference>
<feature type="binding site" evidence="10">
    <location>
        <begin position="321"/>
        <end position="323"/>
    </location>
    <ligand>
        <name>substrate</name>
        <note>ligand shared with subunit alpha</note>
    </ligand>
</feature>
<evidence type="ECO:0000259" key="11">
    <source>
        <dbReference type="PROSITE" id="PS50975"/>
    </source>
</evidence>
<dbReference type="InterPro" id="IPR013650">
    <property type="entry name" value="ATP-grasp_succ-CoA_synth-type"/>
</dbReference>
<feature type="domain" description="ATP-grasp" evidence="11">
    <location>
        <begin position="9"/>
        <end position="229"/>
    </location>
</feature>
<dbReference type="Pfam" id="PF00549">
    <property type="entry name" value="Ligase_CoA"/>
    <property type="match status" value="1"/>
</dbReference>
<dbReference type="NCBIfam" id="NF001913">
    <property type="entry name" value="PRK00696.1"/>
    <property type="match status" value="1"/>
</dbReference>
<feature type="binding site" evidence="10">
    <location>
        <position position="199"/>
    </location>
    <ligand>
        <name>Mg(2+)</name>
        <dbReference type="ChEBI" id="CHEBI:18420"/>
    </ligand>
</feature>
<dbReference type="InterPro" id="IPR005809">
    <property type="entry name" value="Succ_CoA_ligase-like_bsu"/>
</dbReference>
<dbReference type="Gene3D" id="3.30.470.20">
    <property type="entry name" value="ATP-grasp fold, B domain"/>
    <property type="match status" value="1"/>
</dbReference>
<comment type="pathway">
    <text evidence="10">Carbohydrate metabolism; tricarboxylic acid cycle; succinate from succinyl-CoA (ligase route): step 1/1.</text>
</comment>
<dbReference type="InterPro" id="IPR005811">
    <property type="entry name" value="SUCC_ACL_C"/>
</dbReference>
<feature type="binding site" evidence="10">
    <location>
        <position position="264"/>
    </location>
    <ligand>
        <name>substrate</name>
        <note>ligand shared with subunit alpha</note>
    </ligand>
</feature>
<protein>
    <recommendedName>
        <fullName evidence="10">Succinate--CoA ligase [ADP-forming] subunit beta</fullName>
        <ecNumber evidence="10">6.2.1.5</ecNumber>
    </recommendedName>
    <alternativeName>
        <fullName evidence="10">Succinyl-CoA synthetase subunit beta</fullName>
        <shortName evidence="10">SCS-beta</shortName>
    </alternativeName>
</protein>
<feature type="binding site" evidence="10">
    <location>
        <position position="99"/>
    </location>
    <ligand>
        <name>ATP</name>
        <dbReference type="ChEBI" id="CHEBI:30616"/>
    </ligand>
</feature>
<dbReference type="InterPro" id="IPR013815">
    <property type="entry name" value="ATP_grasp_subdomain_1"/>
</dbReference>
<dbReference type="GO" id="GO:0005524">
    <property type="term" value="F:ATP binding"/>
    <property type="evidence" value="ECO:0007669"/>
    <property type="project" value="UniProtKB-UniRule"/>
</dbReference>
<dbReference type="SUPFAM" id="SSF56059">
    <property type="entry name" value="Glutathione synthetase ATP-binding domain-like"/>
    <property type="match status" value="1"/>
</dbReference>
<keyword evidence="13" id="KW-1185">Reference proteome</keyword>
<evidence type="ECO:0000256" key="9">
    <source>
        <dbReference type="ARBA" id="ARBA00052891"/>
    </source>
</evidence>
<dbReference type="SUPFAM" id="SSF52210">
    <property type="entry name" value="Succinyl-CoA synthetase domains"/>
    <property type="match status" value="1"/>
</dbReference>
<dbReference type="EC" id="6.2.1.5" evidence="10"/>
<proteinExistence type="inferred from homology"/>
<dbReference type="GO" id="GO:0006104">
    <property type="term" value="P:succinyl-CoA metabolic process"/>
    <property type="evidence" value="ECO:0007669"/>
    <property type="project" value="TreeGrafter"/>
</dbReference>
<dbReference type="Gene3D" id="3.40.50.261">
    <property type="entry name" value="Succinyl-CoA synthetase domains"/>
    <property type="match status" value="1"/>
</dbReference>
<evidence type="ECO:0000313" key="13">
    <source>
        <dbReference type="Proteomes" id="UP000664303"/>
    </source>
</evidence>
<dbReference type="HAMAP" id="MF_00558">
    <property type="entry name" value="Succ_CoA_beta"/>
    <property type="match status" value="1"/>
</dbReference>
<evidence type="ECO:0000256" key="5">
    <source>
        <dbReference type="ARBA" id="ARBA00022741"/>
    </source>
</evidence>
<gene>
    <name evidence="10 12" type="primary">sucC</name>
    <name evidence="12" type="ORF">JYP50_19910</name>
</gene>
<comment type="cofactor">
    <cofactor evidence="10">
        <name>Mg(2+)</name>
        <dbReference type="ChEBI" id="CHEBI:18420"/>
    </cofactor>
    <text evidence="10">Binds 1 Mg(2+) ion per subunit.</text>
</comment>
<comment type="function">
    <text evidence="10">Succinyl-CoA synthetase functions in the citric acid cycle (TCA), coupling the hydrolysis of succinyl-CoA to the synthesis of either ATP or GTP and thus represents the only step of substrate-level phosphorylation in the TCA. The beta subunit provides nucleotide specificity of the enzyme and binds the substrate succinate, while the binding sites for coenzyme A and phosphate are found in the alpha subunit.</text>
</comment>
<dbReference type="FunFam" id="3.30.1490.20:FF:000002">
    <property type="entry name" value="Succinate--CoA ligase [ADP-forming] subunit beta"/>
    <property type="match status" value="1"/>
</dbReference>
<name>A0A939DIG4_9GAMM</name>
<evidence type="ECO:0000256" key="1">
    <source>
        <dbReference type="ARBA" id="ARBA00009182"/>
    </source>
</evidence>
<dbReference type="InterPro" id="IPR011761">
    <property type="entry name" value="ATP-grasp"/>
</dbReference>
<keyword evidence="4 10" id="KW-0479">Metal-binding</keyword>
<dbReference type="FunFam" id="3.40.50.261:FF:000001">
    <property type="entry name" value="Succinate--CoA ligase [ADP-forming] subunit beta"/>
    <property type="match status" value="1"/>
</dbReference>
<accession>A0A939DIG4</accession>
<dbReference type="PROSITE" id="PS50975">
    <property type="entry name" value="ATP_GRASP"/>
    <property type="match status" value="1"/>
</dbReference>
<evidence type="ECO:0000256" key="10">
    <source>
        <dbReference type="HAMAP-Rule" id="MF_00558"/>
    </source>
</evidence>
<feature type="binding site" evidence="10">
    <location>
        <position position="102"/>
    </location>
    <ligand>
        <name>ATP</name>
        <dbReference type="ChEBI" id="CHEBI:30616"/>
    </ligand>
</feature>
<keyword evidence="5 10" id="KW-0547">Nucleotide-binding</keyword>
<dbReference type="GO" id="GO:0006099">
    <property type="term" value="P:tricarboxylic acid cycle"/>
    <property type="evidence" value="ECO:0007669"/>
    <property type="project" value="UniProtKB-UniRule"/>
</dbReference>